<dbReference type="AlphaFoldDB" id="A0A4S4EJT5"/>
<dbReference type="STRING" id="542762.A0A4S4EJT5"/>
<feature type="signal peptide" evidence="1">
    <location>
        <begin position="1"/>
        <end position="16"/>
    </location>
</feature>
<comment type="caution">
    <text evidence="2">The sequence shown here is derived from an EMBL/GenBank/DDBJ whole genome shotgun (WGS) entry which is preliminary data.</text>
</comment>
<evidence type="ECO:0000313" key="3">
    <source>
        <dbReference type="Proteomes" id="UP000306102"/>
    </source>
</evidence>
<name>A0A4S4EJT5_CAMSN</name>
<dbReference type="EMBL" id="SDRB02004142">
    <property type="protein sequence ID" value="THG16285.1"/>
    <property type="molecule type" value="Genomic_DNA"/>
</dbReference>
<reference evidence="2 3" key="1">
    <citation type="journal article" date="2018" name="Proc. Natl. Acad. Sci. U.S.A.">
        <title>Draft genome sequence of Camellia sinensis var. sinensis provides insights into the evolution of the tea genome and tea quality.</title>
        <authorList>
            <person name="Wei C."/>
            <person name="Yang H."/>
            <person name="Wang S."/>
            <person name="Zhao J."/>
            <person name="Liu C."/>
            <person name="Gao L."/>
            <person name="Xia E."/>
            <person name="Lu Y."/>
            <person name="Tai Y."/>
            <person name="She G."/>
            <person name="Sun J."/>
            <person name="Cao H."/>
            <person name="Tong W."/>
            <person name="Gao Q."/>
            <person name="Li Y."/>
            <person name="Deng W."/>
            <person name="Jiang X."/>
            <person name="Wang W."/>
            <person name="Chen Q."/>
            <person name="Zhang S."/>
            <person name="Li H."/>
            <person name="Wu J."/>
            <person name="Wang P."/>
            <person name="Li P."/>
            <person name="Shi C."/>
            <person name="Zheng F."/>
            <person name="Jian J."/>
            <person name="Huang B."/>
            <person name="Shan D."/>
            <person name="Shi M."/>
            <person name="Fang C."/>
            <person name="Yue Y."/>
            <person name="Li F."/>
            <person name="Li D."/>
            <person name="Wei S."/>
            <person name="Han B."/>
            <person name="Jiang C."/>
            <person name="Yin Y."/>
            <person name="Xia T."/>
            <person name="Zhang Z."/>
            <person name="Bennetzen J.L."/>
            <person name="Zhao S."/>
            <person name="Wan X."/>
        </authorList>
    </citation>
    <scope>NUCLEOTIDE SEQUENCE [LARGE SCALE GENOMIC DNA]</scope>
    <source>
        <strain evidence="3">cv. Shuchazao</strain>
        <tissue evidence="2">Leaf</tissue>
    </source>
</reference>
<keyword evidence="1" id="KW-0732">Signal</keyword>
<accession>A0A4S4EJT5</accession>
<organism evidence="2 3">
    <name type="scientific">Camellia sinensis var. sinensis</name>
    <name type="common">China tea</name>
    <dbReference type="NCBI Taxonomy" id="542762"/>
    <lineage>
        <taxon>Eukaryota</taxon>
        <taxon>Viridiplantae</taxon>
        <taxon>Streptophyta</taxon>
        <taxon>Embryophyta</taxon>
        <taxon>Tracheophyta</taxon>
        <taxon>Spermatophyta</taxon>
        <taxon>Magnoliopsida</taxon>
        <taxon>eudicotyledons</taxon>
        <taxon>Gunneridae</taxon>
        <taxon>Pentapetalae</taxon>
        <taxon>asterids</taxon>
        <taxon>Ericales</taxon>
        <taxon>Theaceae</taxon>
        <taxon>Camellia</taxon>
    </lineage>
</organism>
<sequence length="216" mass="23158">MFSSTCILYLSHLSLAFFICQLFGLGSELCECLLLYLNLDHEWHDLYGHMHIPGACKIYLTYLQSSLNGSASNLPDSTGRSFATSFSAQSGAASPVFHHTGTIQGLHNLHGSFNVPNMPGTLASRNSTINNVPSSWVQQPTGSLPSGRFASNNLPVALSQLCISHGSSHGHSRVTNRGGMSVVGSPGFSSSANGVGGSIPGIMREIFFFDLRYFEL</sequence>
<keyword evidence="3" id="KW-1185">Reference proteome</keyword>
<feature type="chain" id="PRO_5020620124" description="Nucleic acid binding NABP domain-containing protein" evidence="1">
    <location>
        <begin position="17"/>
        <end position="216"/>
    </location>
</feature>
<evidence type="ECO:0008006" key="4">
    <source>
        <dbReference type="Google" id="ProtNLM"/>
    </source>
</evidence>
<evidence type="ECO:0000313" key="2">
    <source>
        <dbReference type="EMBL" id="THG16285.1"/>
    </source>
</evidence>
<protein>
    <recommendedName>
        <fullName evidence="4">Nucleic acid binding NABP domain-containing protein</fullName>
    </recommendedName>
</protein>
<gene>
    <name evidence="2" type="ORF">TEA_009804</name>
</gene>
<evidence type="ECO:0000256" key="1">
    <source>
        <dbReference type="SAM" id="SignalP"/>
    </source>
</evidence>
<proteinExistence type="predicted"/>
<dbReference type="Proteomes" id="UP000306102">
    <property type="component" value="Unassembled WGS sequence"/>
</dbReference>